<evidence type="ECO:0000313" key="2">
    <source>
        <dbReference type="EMBL" id="ETO20629.1"/>
    </source>
</evidence>
<organism evidence="2 3">
    <name type="scientific">Reticulomyxa filosa</name>
    <dbReference type="NCBI Taxonomy" id="46433"/>
    <lineage>
        <taxon>Eukaryota</taxon>
        <taxon>Sar</taxon>
        <taxon>Rhizaria</taxon>
        <taxon>Retaria</taxon>
        <taxon>Foraminifera</taxon>
        <taxon>Monothalamids</taxon>
        <taxon>Reticulomyxidae</taxon>
        <taxon>Reticulomyxa</taxon>
    </lineage>
</organism>
<protein>
    <submittedName>
        <fullName evidence="2">ATPase</fullName>
    </submittedName>
</protein>
<sequence>MEKKTCIQQTEVRPKENMEWTRPDRNSVDGKATKEQKNPQPRKPLSINVKAPLPSSQSKLSQQGQALNGASLSPCVSQKLTEPKTPQSTSHRASQMSNGVLTQQMHHHRTYSDNGNDGTTGLSLKAIVTPVKNMEEELNHFFGSGEDGDDHDDNDNDNEEGEDDNDDDDDDDDDDDNDNNEEEEQHSDHVQTSSREMPVRDITLDDVDDDDDDDDDRTSDSDTPPF</sequence>
<evidence type="ECO:0000313" key="3">
    <source>
        <dbReference type="Proteomes" id="UP000023152"/>
    </source>
</evidence>
<feature type="compositionally biased region" description="Basic and acidic residues" evidence="1">
    <location>
        <begin position="12"/>
        <end position="37"/>
    </location>
</feature>
<accession>X6N4E1</accession>
<comment type="caution">
    <text evidence="2">The sequence shown here is derived from an EMBL/GenBank/DDBJ whole genome shotgun (WGS) entry which is preliminary data.</text>
</comment>
<feature type="compositionally biased region" description="Polar residues" evidence="1">
    <location>
        <begin position="112"/>
        <end position="122"/>
    </location>
</feature>
<feature type="compositionally biased region" description="Polar residues" evidence="1">
    <location>
        <begin position="1"/>
        <end position="11"/>
    </location>
</feature>
<feature type="non-terminal residue" evidence="2">
    <location>
        <position position="226"/>
    </location>
</feature>
<dbReference type="EMBL" id="ASPP01012409">
    <property type="protein sequence ID" value="ETO20629.1"/>
    <property type="molecule type" value="Genomic_DNA"/>
</dbReference>
<evidence type="ECO:0000256" key="1">
    <source>
        <dbReference type="SAM" id="MobiDB-lite"/>
    </source>
</evidence>
<dbReference type="AlphaFoldDB" id="X6N4E1"/>
<feature type="compositionally biased region" description="Acidic residues" evidence="1">
    <location>
        <begin position="146"/>
        <end position="185"/>
    </location>
</feature>
<name>X6N4E1_RETFI</name>
<keyword evidence="3" id="KW-1185">Reference proteome</keyword>
<feature type="compositionally biased region" description="Polar residues" evidence="1">
    <location>
        <begin position="68"/>
        <end position="104"/>
    </location>
</feature>
<reference evidence="2 3" key="1">
    <citation type="journal article" date="2013" name="Curr. Biol.">
        <title>The Genome of the Foraminiferan Reticulomyxa filosa.</title>
        <authorList>
            <person name="Glockner G."/>
            <person name="Hulsmann N."/>
            <person name="Schleicher M."/>
            <person name="Noegel A.A."/>
            <person name="Eichinger L."/>
            <person name="Gallinger C."/>
            <person name="Pawlowski J."/>
            <person name="Sierra R."/>
            <person name="Euteneuer U."/>
            <person name="Pillet L."/>
            <person name="Moustafa A."/>
            <person name="Platzer M."/>
            <person name="Groth M."/>
            <person name="Szafranski K."/>
            <person name="Schliwa M."/>
        </authorList>
    </citation>
    <scope>NUCLEOTIDE SEQUENCE [LARGE SCALE GENOMIC DNA]</scope>
</reference>
<feature type="compositionally biased region" description="Acidic residues" evidence="1">
    <location>
        <begin position="204"/>
        <end position="217"/>
    </location>
</feature>
<feature type="compositionally biased region" description="Low complexity" evidence="1">
    <location>
        <begin position="50"/>
        <end position="66"/>
    </location>
</feature>
<proteinExistence type="predicted"/>
<dbReference type="Proteomes" id="UP000023152">
    <property type="component" value="Unassembled WGS sequence"/>
</dbReference>
<feature type="region of interest" description="Disordered" evidence="1">
    <location>
        <begin position="1"/>
        <end position="226"/>
    </location>
</feature>
<gene>
    <name evidence="2" type="ORF">RFI_16589</name>
</gene>